<reference evidence="2" key="3">
    <citation type="submission" date="2022-06" db="UniProtKB">
        <authorList>
            <consortium name="EnsemblPlants"/>
        </authorList>
    </citation>
    <scope>IDENTIFICATION</scope>
</reference>
<protein>
    <submittedName>
        <fullName evidence="2">Uncharacterized protein</fullName>
    </submittedName>
</protein>
<organism evidence="2 3">
    <name type="scientific">Triticum urartu</name>
    <name type="common">Red wild einkorn</name>
    <name type="synonym">Crithodium urartu</name>
    <dbReference type="NCBI Taxonomy" id="4572"/>
    <lineage>
        <taxon>Eukaryota</taxon>
        <taxon>Viridiplantae</taxon>
        <taxon>Streptophyta</taxon>
        <taxon>Embryophyta</taxon>
        <taxon>Tracheophyta</taxon>
        <taxon>Spermatophyta</taxon>
        <taxon>Magnoliopsida</taxon>
        <taxon>Liliopsida</taxon>
        <taxon>Poales</taxon>
        <taxon>Poaceae</taxon>
        <taxon>BOP clade</taxon>
        <taxon>Pooideae</taxon>
        <taxon>Triticodae</taxon>
        <taxon>Triticeae</taxon>
        <taxon>Triticinae</taxon>
        <taxon>Triticum</taxon>
    </lineage>
</organism>
<keyword evidence="3" id="KW-1185">Reference proteome</keyword>
<proteinExistence type="predicted"/>
<feature type="compositionally biased region" description="Basic and acidic residues" evidence="1">
    <location>
        <begin position="96"/>
        <end position="111"/>
    </location>
</feature>
<dbReference type="AlphaFoldDB" id="A0A8R7R1D7"/>
<evidence type="ECO:0000256" key="1">
    <source>
        <dbReference type="SAM" id="MobiDB-lite"/>
    </source>
</evidence>
<evidence type="ECO:0000313" key="2">
    <source>
        <dbReference type="EnsemblPlants" id="TuG1812G0700002423.01.T01.cds312820"/>
    </source>
</evidence>
<reference evidence="2" key="2">
    <citation type="submission" date="2018-03" db="EMBL/GenBank/DDBJ databases">
        <title>The Triticum urartu genome reveals the dynamic nature of wheat genome evolution.</title>
        <authorList>
            <person name="Ling H."/>
            <person name="Ma B."/>
            <person name="Shi X."/>
            <person name="Liu H."/>
            <person name="Dong L."/>
            <person name="Sun H."/>
            <person name="Cao Y."/>
            <person name="Gao Q."/>
            <person name="Zheng S."/>
            <person name="Li Y."/>
            <person name="Yu Y."/>
            <person name="Du H."/>
            <person name="Qi M."/>
            <person name="Li Y."/>
            <person name="Yu H."/>
            <person name="Cui Y."/>
            <person name="Wang N."/>
            <person name="Chen C."/>
            <person name="Wu H."/>
            <person name="Zhao Y."/>
            <person name="Zhang J."/>
            <person name="Li Y."/>
            <person name="Zhou W."/>
            <person name="Zhang B."/>
            <person name="Hu W."/>
            <person name="Eijk M."/>
            <person name="Tang J."/>
            <person name="Witsenboer H."/>
            <person name="Zhao S."/>
            <person name="Li Z."/>
            <person name="Zhang A."/>
            <person name="Wang D."/>
            <person name="Liang C."/>
        </authorList>
    </citation>
    <scope>NUCLEOTIDE SEQUENCE [LARGE SCALE GENOMIC DNA]</scope>
    <source>
        <strain evidence="2">cv. G1812</strain>
    </source>
</reference>
<feature type="region of interest" description="Disordered" evidence="1">
    <location>
        <begin position="1"/>
        <end position="157"/>
    </location>
</feature>
<evidence type="ECO:0000313" key="3">
    <source>
        <dbReference type="Proteomes" id="UP000015106"/>
    </source>
</evidence>
<dbReference type="EnsemblPlants" id="TuG1812G0700002423.01.T01">
    <property type="protein sequence ID" value="TuG1812G0700002423.01.T01.cds312820"/>
    <property type="gene ID" value="TuG1812G0700002423.01"/>
</dbReference>
<sequence length="157" mass="17044">MCLPFLCGGRDDHGPSPRHQRSPPSPQHPHAFSEQDHPAAYSAYPWKQPAYESSYQGDETKNGAPQAAEANARDWRMDNGPAHPAPRYAPAGAPRHGHEPPADPRLVEDWTRQGPARLFTTRRAGDEDAPTAASNDQLNRGANRGGAGSKSRGPVIR</sequence>
<accession>A0A8R7R1D7</accession>
<dbReference type="Proteomes" id="UP000015106">
    <property type="component" value="Chromosome 7"/>
</dbReference>
<feature type="compositionally biased region" description="Low complexity" evidence="1">
    <location>
        <begin position="80"/>
        <end position="94"/>
    </location>
</feature>
<dbReference type="Gramene" id="TuG1812G0700002423.01.T01">
    <property type="protein sequence ID" value="TuG1812G0700002423.01.T01.cds312820"/>
    <property type="gene ID" value="TuG1812G0700002423.01"/>
</dbReference>
<name>A0A8R7R1D7_TRIUA</name>
<reference evidence="3" key="1">
    <citation type="journal article" date="2013" name="Nature">
        <title>Draft genome of the wheat A-genome progenitor Triticum urartu.</title>
        <authorList>
            <person name="Ling H.Q."/>
            <person name="Zhao S."/>
            <person name="Liu D."/>
            <person name="Wang J."/>
            <person name="Sun H."/>
            <person name="Zhang C."/>
            <person name="Fan H."/>
            <person name="Li D."/>
            <person name="Dong L."/>
            <person name="Tao Y."/>
            <person name="Gao C."/>
            <person name="Wu H."/>
            <person name="Li Y."/>
            <person name="Cui Y."/>
            <person name="Guo X."/>
            <person name="Zheng S."/>
            <person name="Wang B."/>
            <person name="Yu K."/>
            <person name="Liang Q."/>
            <person name="Yang W."/>
            <person name="Lou X."/>
            <person name="Chen J."/>
            <person name="Feng M."/>
            <person name="Jian J."/>
            <person name="Zhang X."/>
            <person name="Luo G."/>
            <person name="Jiang Y."/>
            <person name="Liu J."/>
            <person name="Wang Z."/>
            <person name="Sha Y."/>
            <person name="Zhang B."/>
            <person name="Wu H."/>
            <person name="Tang D."/>
            <person name="Shen Q."/>
            <person name="Xue P."/>
            <person name="Zou S."/>
            <person name="Wang X."/>
            <person name="Liu X."/>
            <person name="Wang F."/>
            <person name="Yang Y."/>
            <person name="An X."/>
            <person name="Dong Z."/>
            <person name="Zhang K."/>
            <person name="Zhang X."/>
            <person name="Luo M.C."/>
            <person name="Dvorak J."/>
            <person name="Tong Y."/>
            <person name="Wang J."/>
            <person name="Yang H."/>
            <person name="Li Z."/>
            <person name="Wang D."/>
            <person name="Zhang A."/>
            <person name="Wang J."/>
        </authorList>
    </citation>
    <scope>NUCLEOTIDE SEQUENCE</scope>
    <source>
        <strain evidence="3">cv. G1812</strain>
    </source>
</reference>